<dbReference type="KEGG" id="fri:FraEuI1c_1448"/>
<dbReference type="PROSITE" id="PS50937">
    <property type="entry name" value="HTH_MERR_2"/>
    <property type="match status" value="1"/>
</dbReference>
<evidence type="ECO:0000256" key="1">
    <source>
        <dbReference type="ARBA" id="ARBA00022491"/>
    </source>
</evidence>
<evidence type="ECO:0000256" key="2">
    <source>
        <dbReference type="ARBA" id="ARBA00023015"/>
    </source>
</evidence>
<dbReference type="eggNOG" id="COG0789">
    <property type="taxonomic scope" value="Bacteria"/>
</dbReference>
<dbReference type="InterPro" id="IPR009061">
    <property type="entry name" value="DNA-bd_dom_put_sf"/>
</dbReference>
<dbReference type="GO" id="GO:0003700">
    <property type="term" value="F:DNA-binding transcription factor activity"/>
    <property type="evidence" value="ECO:0007669"/>
    <property type="project" value="InterPro"/>
</dbReference>
<evidence type="ECO:0000256" key="5">
    <source>
        <dbReference type="SAM" id="MobiDB-lite"/>
    </source>
</evidence>
<gene>
    <name evidence="7" type="ordered locus">FraEuI1c_1448</name>
</gene>
<evidence type="ECO:0000256" key="4">
    <source>
        <dbReference type="ARBA" id="ARBA00023163"/>
    </source>
</evidence>
<name>E3J685_PSEI1</name>
<keyword evidence="8" id="KW-1185">Reference proteome</keyword>
<reference evidence="7 8" key="1">
    <citation type="submission" date="2010-10" db="EMBL/GenBank/DDBJ databases">
        <title>Complete sequence of Frankia sp. EuI1c.</title>
        <authorList>
            <consortium name="US DOE Joint Genome Institute"/>
            <person name="Lucas S."/>
            <person name="Copeland A."/>
            <person name="Lapidus A."/>
            <person name="Cheng J.-F."/>
            <person name="Bruce D."/>
            <person name="Goodwin L."/>
            <person name="Pitluck S."/>
            <person name="Chertkov O."/>
            <person name="Detter J.C."/>
            <person name="Han C."/>
            <person name="Tapia R."/>
            <person name="Land M."/>
            <person name="Hauser L."/>
            <person name="Jeffries C."/>
            <person name="Kyrpides N."/>
            <person name="Ivanova N."/>
            <person name="Mikhailova N."/>
            <person name="Beauchemin N."/>
            <person name="Sen A."/>
            <person name="Sur S.A."/>
            <person name="Gtari M."/>
            <person name="Wall L."/>
            <person name="Tisa L."/>
            <person name="Woyke T."/>
        </authorList>
    </citation>
    <scope>NUCLEOTIDE SEQUENCE [LARGE SCALE GENOMIC DNA]</scope>
    <source>
        <strain evidence="8">DSM 45817 / CECT 9037 / EuI1c</strain>
    </source>
</reference>
<feature type="region of interest" description="Disordered" evidence="5">
    <location>
        <begin position="142"/>
        <end position="162"/>
    </location>
</feature>
<dbReference type="EMBL" id="CP002299">
    <property type="protein sequence ID" value="ADP79512.1"/>
    <property type="molecule type" value="Genomic_DNA"/>
</dbReference>
<dbReference type="PRINTS" id="PR00040">
    <property type="entry name" value="HTHMERR"/>
</dbReference>
<dbReference type="RefSeq" id="WP_013422632.1">
    <property type="nucleotide sequence ID" value="NC_014666.1"/>
</dbReference>
<dbReference type="Proteomes" id="UP000002484">
    <property type="component" value="Chromosome"/>
</dbReference>
<dbReference type="SMART" id="SM00422">
    <property type="entry name" value="HTH_MERR"/>
    <property type="match status" value="1"/>
</dbReference>
<dbReference type="STRING" id="298654.FraEuI1c_1448"/>
<dbReference type="InterPro" id="IPR047057">
    <property type="entry name" value="MerR_fam"/>
</dbReference>
<accession>E3J685</accession>
<dbReference type="InParanoid" id="E3J685"/>
<evidence type="ECO:0000313" key="7">
    <source>
        <dbReference type="EMBL" id="ADP79512.1"/>
    </source>
</evidence>
<evidence type="ECO:0000256" key="3">
    <source>
        <dbReference type="ARBA" id="ARBA00023125"/>
    </source>
</evidence>
<dbReference type="HOGENOM" id="CLU_986641_0_0_11"/>
<evidence type="ECO:0000313" key="8">
    <source>
        <dbReference type="Proteomes" id="UP000002484"/>
    </source>
</evidence>
<keyword evidence="1" id="KW-0678">Repressor</keyword>
<dbReference type="AlphaFoldDB" id="E3J685"/>
<dbReference type="InterPro" id="IPR000551">
    <property type="entry name" value="MerR-type_HTH_dom"/>
</dbReference>
<feature type="domain" description="HTH merR-type" evidence="6">
    <location>
        <begin position="3"/>
        <end position="71"/>
    </location>
</feature>
<sequence>MVSYRISQLADRVGVPATTLRFYETAGLLPAERTPSGYRVYDDDAVERLAFISSGKLLGLSLEEIGDLLGVWEQGVCAAVRERMRPLVAARIADADQRAAELSAFSARLAAFHTELGQEAPVGGCGPDCGCLTTAGPATAGPVSLTLSPTRPADTAEDETRRDAPVACALGGDEQADRAGQWRELLGTAVSRQEITDGLRLTFPPGPDLAGRVAALAAAEQDCCAFFAFTLELAAGALVLTVRAPQAATGLLADLFGVTA</sequence>
<dbReference type="PANTHER" id="PTHR30204">
    <property type="entry name" value="REDOX-CYCLING DRUG-SENSING TRANSCRIPTIONAL ACTIVATOR SOXR"/>
    <property type="match status" value="1"/>
</dbReference>
<dbReference type="GO" id="GO:0003677">
    <property type="term" value="F:DNA binding"/>
    <property type="evidence" value="ECO:0007669"/>
    <property type="project" value="UniProtKB-KW"/>
</dbReference>
<keyword evidence="3" id="KW-0238">DNA-binding</keyword>
<organism evidence="7 8">
    <name type="scientific">Pseudofrankia inefficax (strain DSM 45817 / CECT 9037 / DDB 130130 / EuI1c)</name>
    <name type="common">Frankia inefficax</name>
    <dbReference type="NCBI Taxonomy" id="298654"/>
    <lineage>
        <taxon>Bacteria</taxon>
        <taxon>Bacillati</taxon>
        <taxon>Actinomycetota</taxon>
        <taxon>Actinomycetes</taxon>
        <taxon>Frankiales</taxon>
        <taxon>Frankiaceae</taxon>
        <taxon>Pseudofrankia</taxon>
    </lineage>
</organism>
<keyword evidence="4" id="KW-0804">Transcription</keyword>
<dbReference type="Pfam" id="PF13411">
    <property type="entry name" value="MerR_1"/>
    <property type="match status" value="1"/>
</dbReference>
<proteinExistence type="predicted"/>
<evidence type="ECO:0000259" key="6">
    <source>
        <dbReference type="PROSITE" id="PS50937"/>
    </source>
</evidence>
<protein>
    <submittedName>
        <fullName evidence="7">Transcriptional regulator, MerR family</fullName>
    </submittedName>
</protein>
<keyword evidence="2" id="KW-0805">Transcription regulation</keyword>
<dbReference type="SUPFAM" id="SSF46955">
    <property type="entry name" value="Putative DNA-binding domain"/>
    <property type="match status" value="1"/>
</dbReference>
<dbReference type="Gene3D" id="1.10.1660.10">
    <property type="match status" value="1"/>
</dbReference>
<dbReference type="PANTHER" id="PTHR30204:SF69">
    <property type="entry name" value="MERR-FAMILY TRANSCRIPTIONAL REGULATOR"/>
    <property type="match status" value="1"/>
</dbReference>
<dbReference type="OrthoDB" id="9802039at2"/>